<evidence type="ECO:0000313" key="3">
    <source>
        <dbReference type="Proteomes" id="UP001206236"/>
    </source>
</evidence>
<feature type="transmembrane region" description="Helical" evidence="1">
    <location>
        <begin position="251"/>
        <end position="274"/>
    </location>
</feature>
<gene>
    <name evidence="2" type="ORF">NE632_07550</name>
</gene>
<evidence type="ECO:0000313" key="2">
    <source>
        <dbReference type="EMBL" id="MCQ5153161.1"/>
    </source>
</evidence>
<name>A0AAW5KJ71_9FIRM</name>
<feature type="transmembrane region" description="Helical" evidence="1">
    <location>
        <begin position="286"/>
        <end position="310"/>
    </location>
</feature>
<feature type="transmembrane region" description="Helical" evidence="1">
    <location>
        <begin position="595"/>
        <end position="621"/>
    </location>
</feature>
<proteinExistence type="predicted"/>
<feature type="transmembrane region" description="Helical" evidence="1">
    <location>
        <begin position="203"/>
        <end position="224"/>
    </location>
</feature>
<evidence type="ECO:0000256" key="1">
    <source>
        <dbReference type="SAM" id="Phobius"/>
    </source>
</evidence>
<comment type="caution">
    <text evidence="2">The sequence shown here is derived from an EMBL/GenBank/DDBJ whole genome shotgun (WGS) entry which is preliminary data.</text>
</comment>
<feature type="transmembrane region" description="Helical" evidence="1">
    <location>
        <begin position="7"/>
        <end position="26"/>
    </location>
</feature>
<dbReference type="AlphaFoldDB" id="A0AAW5KJ71"/>
<dbReference type="InterPro" id="IPR006541">
    <property type="entry name" value="Bacteriocin_ass"/>
</dbReference>
<keyword evidence="1" id="KW-0812">Transmembrane</keyword>
<reference evidence="2" key="1">
    <citation type="submission" date="2022-06" db="EMBL/GenBank/DDBJ databases">
        <title>Isolation of gut microbiota from human fecal samples.</title>
        <authorList>
            <person name="Pamer E.G."/>
            <person name="Barat B."/>
            <person name="Waligurski E."/>
            <person name="Medina S."/>
            <person name="Paddock L."/>
            <person name="Mostad J."/>
        </authorList>
    </citation>
    <scope>NUCLEOTIDE SEQUENCE</scope>
    <source>
        <strain evidence="2">DFI.5.57</strain>
    </source>
</reference>
<feature type="transmembrane region" description="Helical" evidence="1">
    <location>
        <begin position="669"/>
        <end position="689"/>
    </location>
</feature>
<feature type="transmembrane region" description="Helical" evidence="1">
    <location>
        <begin position="642"/>
        <end position="663"/>
    </location>
</feature>
<accession>A0AAW5KJ71</accession>
<protein>
    <submittedName>
        <fullName evidence="2">DUF1430 domain-containing protein</fullName>
    </submittedName>
</protein>
<dbReference type="Pfam" id="PF07242">
    <property type="entry name" value="DUF1430"/>
    <property type="match status" value="1"/>
</dbReference>
<dbReference type="Proteomes" id="UP001206236">
    <property type="component" value="Unassembled WGS sequence"/>
</dbReference>
<organism evidence="2 3">
    <name type="scientific">Ruminococcus bicirculans</name>
    <name type="common">ex Wegman et al. 2014</name>
    <dbReference type="NCBI Taxonomy" id="1160721"/>
    <lineage>
        <taxon>Bacteria</taxon>
        <taxon>Bacillati</taxon>
        <taxon>Bacillota</taxon>
        <taxon>Clostridia</taxon>
        <taxon>Eubacteriales</taxon>
        <taxon>Oscillospiraceae</taxon>
        <taxon>Ruminococcus</taxon>
    </lineage>
</organism>
<dbReference type="EMBL" id="JANGCN010000014">
    <property type="protein sequence ID" value="MCQ5153161.1"/>
    <property type="molecule type" value="Genomic_DNA"/>
</dbReference>
<dbReference type="RefSeq" id="WP_256322037.1">
    <property type="nucleotide sequence ID" value="NZ_JANGCN010000014.1"/>
</dbReference>
<sequence length="704" mass="80752">MKIKYSFIVIFAFTAIFIFANCFLNYDNLFYTSMIHIGESESSVKAVFSTDIKSKEEIYEILTVVMKKYSANIYCSNIDNIKGKDYYVKNIYVTNFSTFQEIKLDSGRFYNANEINSDYFLSTDRTNNSNQIGVVSALNKNKGFMVKTLRQYFSDNNAPLDKTYVIELNDHSDLNDIKKELKQEGIVLSYQSNDFKNAKQPSYYVAVTMASTLILVFLIMYDFIRSYKKIGIKKMLGYDFNTIWSESVPKLVICQSVVFAITALIFTSILVPGFNFACVGFLKKLFFCYLAVTIVTLIIISLPFIFVKYVSLSGVIKNQRPYRSLIVFNSFLKFISFTSAICVMCLSISDLNSLYTLSLDKYSNWNKTKQFAYVSVMEIPNESDWTGETDEDIENFKEIYKIMNANGSVYADFSIYSPLYEEDRENGEFPVNISVNVNPNYLKLFPVYDKNNQKIVISENEKSCVVLAPEKYKNKEDKIQEYYSEYGFTGKAKVIWYKDSQSLFTFALDCGDIKNTVKDPVINVLTENNGDPIDYSMILGETGGPFKIKVNDFENATAEIAKVCSKFYDESEVRFPATGVYQAIEEQVKELNTKLIVQFLMFVALIIICFSAVIQNVIAYMEQHQKELAVKKIMGFRFKERYINYYVGMVFLDASSFIVALLIDRNFIETVLISAILISIDVIFSTLYIKKKDRIDIINVAKGG</sequence>
<keyword evidence="1" id="KW-1133">Transmembrane helix</keyword>
<keyword evidence="1" id="KW-0472">Membrane</keyword>